<protein>
    <submittedName>
        <fullName evidence="1">Uncharacterized protein</fullName>
    </submittedName>
</protein>
<dbReference type="STRING" id="1798377.A2872_03540"/>
<dbReference type="Proteomes" id="UP000178681">
    <property type="component" value="Unassembled WGS sequence"/>
</dbReference>
<dbReference type="EMBL" id="MFJG01000007">
    <property type="protein sequence ID" value="OGG07368.1"/>
    <property type="molecule type" value="Genomic_DNA"/>
</dbReference>
<accession>A0A1F5Z4I9</accession>
<gene>
    <name evidence="1" type="ORF">A2872_03540</name>
</gene>
<reference evidence="1 2" key="1">
    <citation type="journal article" date="2016" name="Nat. Commun.">
        <title>Thousands of microbial genomes shed light on interconnected biogeochemical processes in an aquifer system.</title>
        <authorList>
            <person name="Anantharaman K."/>
            <person name="Brown C.T."/>
            <person name="Hug L.A."/>
            <person name="Sharon I."/>
            <person name="Castelle C.J."/>
            <person name="Probst A.J."/>
            <person name="Thomas B.C."/>
            <person name="Singh A."/>
            <person name="Wilkins M.J."/>
            <person name="Karaoz U."/>
            <person name="Brodie E.L."/>
            <person name="Williams K.H."/>
            <person name="Hubbard S.S."/>
            <person name="Banfield J.F."/>
        </authorList>
    </citation>
    <scope>NUCLEOTIDE SEQUENCE [LARGE SCALE GENOMIC DNA]</scope>
</reference>
<name>A0A1F5Z4I9_9BACT</name>
<dbReference type="AlphaFoldDB" id="A0A1F5Z4I9"/>
<evidence type="ECO:0000313" key="2">
    <source>
        <dbReference type="Proteomes" id="UP000178681"/>
    </source>
</evidence>
<proteinExistence type="predicted"/>
<evidence type="ECO:0000313" key="1">
    <source>
        <dbReference type="EMBL" id="OGG07368.1"/>
    </source>
</evidence>
<sequence length="334" mass="37582">MNLKKGNTLSVVIIIFLLFLTALSAFYLGLHRSDNNPVTKPISQGEVADWKTYSDKNYSFNYPANWIVEPLAPGGKSVTLAVHDSSSVITFSVRTEGNYDQITGKPFKDVYDYLKFPYKLNTRIVDGLEAIQALPRAGSENNFGVFLFSKDNSSVITLELDTPRDGSKIVEGEKLFDQILSTFKFLDDKEQISTVESVKLLPTNGWATADNKIFSLKYPDDKYRVSTSDNYIQLIPKTNVGDDRSNSPDFVVMNGYLGQSRRQYYLDMYSYYPTEVNFYEKLAGKINLLEVVSKGQTKATEILFTNGEKVLINAILNGADKQFVETVISTVKFN</sequence>
<comment type="caution">
    <text evidence="1">The sequence shown here is derived from an EMBL/GenBank/DDBJ whole genome shotgun (WGS) entry which is preliminary data.</text>
</comment>
<organism evidence="1 2">
    <name type="scientific">Candidatus Gottesmanbacteria bacterium RIFCSPHIGHO2_01_FULL_42_12</name>
    <dbReference type="NCBI Taxonomy" id="1798377"/>
    <lineage>
        <taxon>Bacteria</taxon>
        <taxon>Candidatus Gottesmaniibacteriota</taxon>
    </lineage>
</organism>